<evidence type="ECO:0000256" key="4">
    <source>
        <dbReference type="ARBA" id="ARBA00022502"/>
    </source>
</evidence>
<evidence type="ECO:0008006" key="12">
    <source>
        <dbReference type="Google" id="ProtNLM"/>
    </source>
</evidence>
<dbReference type="InterPro" id="IPR009600">
    <property type="entry name" value="PIG-U"/>
</dbReference>
<sequence>MNALAQLYNEHPKPILFTSAVALRLLLAIAFPALPDLLTLRAEISTPVNSFKRLQEGLFLYERGLDPYDGGIFYQAPLLLPLFSLLPSPATFFGRIVSVALYTVLDVLSADCLYEIAASGVAGVSSVYASPRRKDGWKPVSVAAVYLFNPFTLLTCLARPTTVFTTCFILLSIRQATQAKANATAFALAIASYSSLHPLLLLPPIGLLCYDQSCKAPQQPSKDGGRSGKQATTSTTKPTPLSFTTIFLTPFLLTLLLLLTLSRLLLPSSTFLSTLYLTPLSLPDLTPNPGLWWYFFTEMFDAFRAFFLGVFWLHMLAYSAPFTIRLRKQPLAAIVAMQGVLAIFQPYANVGDVGAWLAATCLMSHLFPITSTHRYPFPALAALLYASLLGPAFHHLWLYAGSGNANFFYAISLVWALALLILETDFVYACLRDEWEVERPGVKGRVARQV</sequence>
<evidence type="ECO:0000256" key="3">
    <source>
        <dbReference type="ARBA" id="ARBA00010026"/>
    </source>
</evidence>
<protein>
    <recommendedName>
        <fullName evidence="12">PIG-U-domain-containing protein</fullName>
    </recommendedName>
</protein>
<keyword evidence="8 9" id="KW-0472">Membrane</keyword>
<dbReference type="AlphaFoldDB" id="A0AB34KJG2"/>
<feature type="transmembrane region" description="Helical" evidence="9">
    <location>
        <begin position="353"/>
        <end position="370"/>
    </location>
</feature>
<dbReference type="GO" id="GO:0042765">
    <property type="term" value="C:GPI-anchor transamidase complex"/>
    <property type="evidence" value="ECO:0007669"/>
    <property type="project" value="InterPro"/>
</dbReference>
<proteinExistence type="inferred from homology"/>
<evidence type="ECO:0000256" key="9">
    <source>
        <dbReference type="SAM" id="Phobius"/>
    </source>
</evidence>
<evidence type="ECO:0000256" key="8">
    <source>
        <dbReference type="ARBA" id="ARBA00023136"/>
    </source>
</evidence>
<keyword evidence="7 9" id="KW-1133">Transmembrane helix</keyword>
<dbReference type="Pfam" id="PF06728">
    <property type="entry name" value="PIG-U"/>
    <property type="match status" value="1"/>
</dbReference>
<dbReference type="GeneID" id="96009061"/>
<feature type="transmembrane region" description="Helical" evidence="9">
    <location>
        <begin position="406"/>
        <end position="431"/>
    </location>
</feature>
<comment type="subcellular location">
    <subcellularLocation>
        <location evidence="1">Endoplasmic reticulum membrane</location>
        <topology evidence="1">Multi-pass membrane protein</topology>
    </subcellularLocation>
</comment>
<reference evidence="10 11" key="1">
    <citation type="journal article" date="2020" name="Microbiol. Resour. Announc.">
        <title>Draft Genome Sequence of a Cladosporium Species Isolated from the Mesophotic Ascidian Didemnum maculosum.</title>
        <authorList>
            <person name="Gioti A."/>
            <person name="Siaperas R."/>
            <person name="Nikolaivits E."/>
            <person name="Le Goff G."/>
            <person name="Ouazzani J."/>
            <person name="Kotoulas G."/>
            <person name="Topakas E."/>
        </authorList>
    </citation>
    <scope>NUCLEOTIDE SEQUENCE [LARGE SCALE GENOMIC DNA]</scope>
    <source>
        <strain evidence="10 11">TM138-S3</strain>
    </source>
</reference>
<keyword evidence="4" id="KW-0337">GPI-anchor biosynthesis</keyword>
<dbReference type="PANTHER" id="PTHR13121:SF0">
    <property type="entry name" value="PHOSPHATIDYLINOSITOL GLYCAN ANCHOR BIOSYNTHESIS CLASS U PROTEIN"/>
    <property type="match status" value="1"/>
</dbReference>
<organism evidence="10 11">
    <name type="scientific">Cladosporium halotolerans</name>
    <dbReference type="NCBI Taxonomy" id="1052096"/>
    <lineage>
        <taxon>Eukaryota</taxon>
        <taxon>Fungi</taxon>
        <taxon>Dikarya</taxon>
        <taxon>Ascomycota</taxon>
        <taxon>Pezizomycotina</taxon>
        <taxon>Dothideomycetes</taxon>
        <taxon>Dothideomycetidae</taxon>
        <taxon>Cladosporiales</taxon>
        <taxon>Cladosporiaceae</taxon>
        <taxon>Cladosporium</taxon>
    </lineage>
</organism>
<evidence type="ECO:0000256" key="2">
    <source>
        <dbReference type="ARBA" id="ARBA00004687"/>
    </source>
</evidence>
<evidence type="ECO:0000313" key="11">
    <source>
        <dbReference type="Proteomes" id="UP000803884"/>
    </source>
</evidence>
<feature type="transmembrane region" description="Helical" evidence="9">
    <location>
        <begin position="78"/>
        <end position="105"/>
    </location>
</feature>
<keyword evidence="11" id="KW-1185">Reference proteome</keyword>
<gene>
    <name evidence="10" type="ORF">WHR41_07619</name>
</gene>
<comment type="caution">
    <text evidence="10">The sequence shown here is derived from an EMBL/GenBank/DDBJ whole genome shotgun (WGS) entry which is preliminary data.</text>
</comment>
<evidence type="ECO:0000256" key="5">
    <source>
        <dbReference type="ARBA" id="ARBA00022692"/>
    </source>
</evidence>
<evidence type="ECO:0000256" key="1">
    <source>
        <dbReference type="ARBA" id="ARBA00004477"/>
    </source>
</evidence>
<dbReference type="RefSeq" id="XP_069226587.1">
    <property type="nucleotide sequence ID" value="XM_069376223.1"/>
</dbReference>
<dbReference type="GO" id="GO:0006506">
    <property type="term" value="P:GPI anchor biosynthetic process"/>
    <property type="evidence" value="ECO:0007669"/>
    <property type="project" value="UniProtKB-KW"/>
</dbReference>
<feature type="transmembrane region" description="Helical" evidence="9">
    <location>
        <begin position="377"/>
        <end position="400"/>
    </location>
</feature>
<dbReference type="EMBL" id="JAAQHG020000035">
    <property type="protein sequence ID" value="KAL1583480.1"/>
    <property type="molecule type" value="Genomic_DNA"/>
</dbReference>
<comment type="similarity">
    <text evidence="3">Belongs to the PIGU family.</text>
</comment>
<keyword evidence="6" id="KW-0256">Endoplasmic reticulum</keyword>
<feature type="transmembrane region" description="Helical" evidence="9">
    <location>
        <begin position="302"/>
        <end position="324"/>
    </location>
</feature>
<name>A0AB34KJG2_9PEZI</name>
<feature type="transmembrane region" description="Helical" evidence="9">
    <location>
        <begin position="15"/>
        <end position="34"/>
    </location>
</feature>
<accession>A0AB34KJG2</accession>
<evidence type="ECO:0000256" key="7">
    <source>
        <dbReference type="ARBA" id="ARBA00022989"/>
    </source>
</evidence>
<feature type="transmembrane region" description="Helical" evidence="9">
    <location>
        <begin position="241"/>
        <end position="259"/>
    </location>
</feature>
<dbReference type="PANTHER" id="PTHR13121">
    <property type="entry name" value="GPI TRANSAMIDASE COMPONENT PIG-U"/>
    <property type="match status" value="1"/>
</dbReference>
<dbReference type="GO" id="GO:0016255">
    <property type="term" value="P:attachment of GPI anchor to protein"/>
    <property type="evidence" value="ECO:0007669"/>
    <property type="project" value="InterPro"/>
</dbReference>
<evidence type="ECO:0000313" key="10">
    <source>
        <dbReference type="EMBL" id="KAL1583480.1"/>
    </source>
</evidence>
<evidence type="ECO:0000256" key="6">
    <source>
        <dbReference type="ARBA" id="ARBA00022824"/>
    </source>
</evidence>
<feature type="transmembrane region" description="Helical" evidence="9">
    <location>
        <begin position="151"/>
        <end position="171"/>
    </location>
</feature>
<keyword evidence="5 9" id="KW-0812">Transmembrane</keyword>
<comment type="pathway">
    <text evidence="2">Glycolipid biosynthesis; glycosylphosphatidylinositol-anchor biosynthesis.</text>
</comment>
<feature type="transmembrane region" description="Helical" evidence="9">
    <location>
        <begin position="331"/>
        <end position="347"/>
    </location>
</feature>
<dbReference type="Proteomes" id="UP000803884">
    <property type="component" value="Unassembled WGS sequence"/>
</dbReference>